<dbReference type="SUPFAM" id="SSF52266">
    <property type="entry name" value="SGNH hydrolase"/>
    <property type="match status" value="1"/>
</dbReference>
<evidence type="ECO:0000256" key="1">
    <source>
        <dbReference type="ARBA" id="ARBA00037957"/>
    </source>
</evidence>
<organism evidence="3 4">
    <name type="scientific">Varanus komodoensis</name>
    <name type="common">Komodo dragon</name>
    <dbReference type="NCBI Taxonomy" id="61221"/>
    <lineage>
        <taxon>Eukaryota</taxon>
        <taxon>Metazoa</taxon>
        <taxon>Chordata</taxon>
        <taxon>Craniata</taxon>
        <taxon>Vertebrata</taxon>
        <taxon>Euteleostomi</taxon>
        <taxon>Lepidosauria</taxon>
        <taxon>Squamata</taxon>
        <taxon>Bifurcata</taxon>
        <taxon>Unidentata</taxon>
        <taxon>Episquamata</taxon>
        <taxon>Toxicofera</taxon>
        <taxon>Anguimorpha</taxon>
        <taxon>Paleoanguimorpha</taxon>
        <taxon>Varanoidea</taxon>
        <taxon>Varanidae</taxon>
        <taxon>Varanus</taxon>
    </lineage>
</organism>
<dbReference type="AlphaFoldDB" id="A0A8D2Q8X6"/>
<feature type="region of interest" description="Disordered" evidence="2">
    <location>
        <begin position="346"/>
        <end position="417"/>
    </location>
</feature>
<dbReference type="PANTHER" id="PTHR14469">
    <property type="entry name" value="SARCOMA ANTIGEN NY-SAR-23"/>
    <property type="match status" value="1"/>
</dbReference>
<name>A0A8D2Q8X6_VARKO</name>
<dbReference type="Gene3D" id="3.40.50.1110">
    <property type="entry name" value="SGNH hydrolase"/>
    <property type="match status" value="1"/>
</dbReference>
<reference evidence="3" key="2">
    <citation type="submission" date="2025-09" db="UniProtKB">
        <authorList>
            <consortium name="Ensembl"/>
        </authorList>
    </citation>
    <scope>IDENTIFICATION</scope>
</reference>
<evidence type="ECO:0000313" key="3">
    <source>
        <dbReference type="Ensembl" id="ENSVKKP00000028288.1"/>
    </source>
</evidence>
<dbReference type="Proteomes" id="UP000694545">
    <property type="component" value="Unplaced"/>
</dbReference>
<proteinExistence type="inferred from homology"/>
<accession>A0A8D2Q8X6</accession>
<sequence length="479" mass="53153">LFLLPAGALPGALRCSAMLNFSSKEARQLLLNKFVVVLGDSIQRSVYKDLVRVLQNDCLLTASQMKAKGDLRFENDHLVEGGVLSGLHNGTHYREVRQYRTCHHLVRFYFLTRVYSPYLESILEDFRTGLQPDLLILNSCVWDISRYGPSSMQEYRANLEMAFNRLDAALSSSCLVIWSMAMPLGPKVTGGFLTPELQHLSRTLRNDVIEGNFYSATLATFHLFDVLDLHYRFRLDLRNRARDGVHWNSVAHRRITDLLLGHVAEAWGVVIPEKARRWAGEWPSRHPRGARSIRLAGPQPPPSSPICPRAWRGGQLLRHGMAGGQLLRHSLAGLLLGEPAMDSALSPALGAVDQPGGSEAAPRAPARPPCSVSPDSTGAVWDRGPAMPLAHRGLPPWPRPPGHLPGGSDHRHPRRPLPDVPVVQTASLQVPCSWSAPEPFSGFASWWESCSPRVDWDGMLVAQPPPFSRHLRGFLVVLF</sequence>
<feature type="region of interest" description="Disordered" evidence="2">
    <location>
        <begin position="281"/>
        <end position="310"/>
    </location>
</feature>
<dbReference type="PANTHER" id="PTHR14469:SF0">
    <property type="entry name" value="FAMILY WITH SEQUENCE SIMILARITY 113"/>
    <property type="match status" value="1"/>
</dbReference>
<evidence type="ECO:0000256" key="2">
    <source>
        <dbReference type="SAM" id="MobiDB-lite"/>
    </source>
</evidence>
<evidence type="ECO:0008006" key="5">
    <source>
        <dbReference type="Google" id="ProtNLM"/>
    </source>
</evidence>
<evidence type="ECO:0000313" key="4">
    <source>
        <dbReference type="Proteomes" id="UP000694545"/>
    </source>
</evidence>
<dbReference type="InterPro" id="IPR036514">
    <property type="entry name" value="SGNH_hydro_sf"/>
</dbReference>
<protein>
    <recommendedName>
        <fullName evidence="5">Family with sequence similarity 113</fullName>
    </recommendedName>
</protein>
<comment type="similarity">
    <text evidence="1">Belongs to the PC-esterase family.</text>
</comment>
<reference evidence="3" key="1">
    <citation type="submission" date="2025-08" db="UniProtKB">
        <authorList>
            <consortium name="Ensembl"/>
        </authorList>
    </citation>
    <scope>IDENTIFICATION</scope>
</reference>
<keyword evidence="4" id="KW-1185">Reference proteome</keyword>
<dbReference type="Ensembl" id="ENSVKKT00000028966.1">
    <property type="protein sequence ID" value="ENSVKKP00000028288.1"/>
    <property type="gene ID" value="ENSVKKG00000018315.1"/>
</dbReference>